<comment type="caution">
    <text evidence="2">The sequence shown here is derived from an EMBL/GenBank/DDBJ whole genome shotgun (WGS) entry which is preliminary data.</text>
</comment>
<feature type="transmembrane region" description="Helical" evidence="1">
    <location>
        <begin position="1024"/>
        <end position="1047"/>
    </location>
</feature>
<accession>A0A0F9QS37</accession>
<organism evidence="2">
    <name type="scientific">marine sediment metagenome</name>
    <dbReference type="NCBI Taxonomy" id="412755"/>
    <lineage>
        <taxon>unclassified sequences</taxon>
        <taxon>metagenomes</taxon>
        <taxon>ecological metagenomes</taxon>
    </lineage>
</organism>
<reference evidence="2" key="1">
    <citation type="journal article" date="2015" name="Nature">
        <title>Complex archaea that bridge the gap between prokaryotes and eukaryotes.</title>
        <authorList>
            <person name="Spang A."/>
            <person name="Saw J.H."/>
            <person name="Jorgensen S.L."/>
            <person name="Zaremba-Niedzwiedzka K."/>
            <person name="Martijn J."/>
            <person name="Lind A.E."/>
            <person name="van Eijk R."/>
            <person name="Schleper C."/>
            <person name="Guy L."/>
            <person name="Ettema T.J."/>
        </authorList>
    </citation>
    <scope>NUCLEOTIDE SEQUENCE</scope>
</reference>
<name>A0A0F9QS37_9ZZZZ</name>
<evidence type="ECO:0000256" key="1">
    <source>
        <dbReference type="SAM" id="Phobius"/>
    </source>
</evidence>
<dbReference type="AlphaFoldDB" id="A0A0F9QS37"/>
<feature type="transmembrane region" description="Helical" evidence="1">
    <location>
        <begin position="1083"/>
        <end position="1101"/>
    </location>
</feature>
<evidence type="ECO:0000313" key="2">
    <source>
        <dbReference type="EMBL" id="KKN08063.1"/>
    </source>
</evidence>
<feature type="transmembrane region" description="Helical" evidence="1">
    <location>
        <begin position="1059"/>
        <end position="1077"/>
    </location>
</feature>
<gene>
    <name evidence="2" type="ORF">LCGC14_1060620</name>
</gene>
<keyword evidence="1" id="KW-0472">Membrane</keyword>
<keyword evidence="1" id="KW-1133">Transmembrane helix</keyword>
<sequence length="1107" mass="121378">MKKLIFIFVFIFLIGSVSAFEFDNIKSYNEDTRVLTIKNAFGLGDDILTARLVTPHINKISIGGKDTLVAEIDLSFFDEDTTNFFQSYKLYDVKNNFEEIEREITFKYGIDGKANECNVINVEDCNLIIKTNWIKFTSVKEIPRGITKIGLFADTFANERIEWIPKIRGVEVEEWALWDIDTATYDNVFIASQNSAPQGLFWKDDGTKMYESGTTTNDRMYESACSDAWNLSSCSLTDFIASQDTTQRGMFFSTNGSNLYEVGSGAGGDVYQYNCATAWDLSTCSFISSNATTVDASPFGVVFSENGSNMYIAGVATDKHYQYTCTSPWLLSSCTYDDVSNISSQVLDPADLKWKTDGTRFFGLTDSTFEGVFQYECSTPWRITSCTYDGVSNLSVSGQDATPASMFFRPDGSNFYMIGNGNDEIYQYSIADIVAVTLNSPVDAFNSSVLLIDFNGTVSSPITLVNVTLFIDGILNETNSSGINNVDYLFTKTILEGNHNWTYEACDTNECITATTRTFTIDISTPALNVTEPFGVVPFQDISINQTIRWNVSDINIDTCTLEYESVNQTVNCAVNISNFTIGTARTLTLYANDTFGNLNSSTVTWSYLSLQTSSTFNASSFETATETFTVNVTTNGSVVTAGTLTFDGTENTGATITNPATNNYTITKIIDIPLGTGTANWTFNLTVGGHLVNTTIQNQIINVTTFEDCNLALSYINITFKNETVAEETVSAEIDSDWNFWLGSGTVIKTFSFANTTENFDYPFCLTSGGNRTLNANVSLTYDNSISELRSFSNTYSLTNDPTNQTLFLLPTTDGVFVTFQTVTAAEQVISGVDANVTKAGDIIASGVTDDAGLIQYFLDPDTTYVFSFSKTGFDVVTTTLKPTQSSFTIIMGGVIAPPENDTTKGISYIINPLANILNNNTETEFNLTFSSIFWLLDSFGFALKNSTGDVFNLTTSTTNTGGFLSQTLNTGNNTDLIMEVFWTINGTQTNVTRTWIVIDTSDEGFSIKTFFDDLSTYLTSGLFGLTSFGLGIIIFMIILITTGVLSMKLGIVNPAGLSIIVFAMVLFFDVGLGIMPNPIGAVPNFPSIFIGVIFLGLLLKEAVIR</sequence>
<proteinExistence type="predicted"/>
<protein>
    <submittedName>
        <fullName evidence="2">Uncharacterized protein</fullName>
    </submittedName>
</protein>
<dbReference type="EMBL" id="LAZR01004499">
    <property type="protein sequence ID" value="KKN08063.1"/>
    <property type="molecule type" value="Genomic_DNA"/>
</dbReference>
<keyword evidence="1" id="KW-0812">Transmembrane</keyword>
<dbReference type="SUPFAM" id="SSF75011">
    <property type="entry name" value="3-carboxy-cis,cis-mucoante lactonizing enzyme"/>
    <property type="match status" value="1"/>
</dbReference>